<name>A0A382Y6M6_9ZZZZ</name>
<evidence type="ECO:0000313" key="1">
    <source>
        <dbReference type="EMBL" id="SVD78451.1"/>
    </source>
</evidence>
<proteinExistence type="predicted"/>
<reference evidence="1" key="1">
    <citation type="submission" date="2018-05" db="EMBL/GenBank/DDBJ databases">
        <authorList>
            <person name="Lanie J.A."/>
            <person name="Ng W.-L."/>
            <person name="Kazmierczak K.M."/>
            <person name="Andrzejewski T.M."/>
            <person name="Davidsen T.M."/>
            <person name="Wayne K.J."/>
            <person name="Tettelin H."/>
            <person name="Glass J.I."/>
            <person name="Rusch D."/>
            <person name="Podicherti R."/>
            <person name="Tsui H.-C.T."/>
            <person name="Winkler M.E."/>
        </authorList>
    </citation>
    <scope>NUCLEOTIDE SEQUENCE</scope>
</reference>
<sequence>MNLLKKNGLVIFLLITAMVITTGMQEQVHGQEAAGTAQDKQIYRIKIGPHPKYTRLLLDISGPVEY</sequence>
<organism evidence="1">
    <name type="scientific">marine metagenome</name>
    <dbReference type="NCBI Taxonomy" id="408172"/>
    <lineage>
        <taxon>unclassified sequences</taxon>
        <taxon>metagenomes</taxon>
        <taxon>ecological metagenomes</taxon>
    </lineage>
</organism>
<accession>A0A382Y6M6</accession>
<dbReference type="EMBL" id="UINC01173058">
    <property type="protein sequence ID" value="SVD78451.1"/>
    <property type="molecule type" value="Genomic_DNA"/>
</dbReference>
<gene>
    <name evidence="1" type="ORF">METZ01_LOCUS431305</name>
</gene>
<dbReference type="AlphaFoldDB" id="A0A382Y6M6"/>
<evidence type="ECO:0008006" key="2">
    <source>
        <dbReference type="Google" id="ProtNLM"/>
    </source>
</evidence>
<protein>
    <recommendedName>
        <fullName evidence="2">AMIN domain-containing protein</fullName>
    </recommendedName>
</protein>